<feature type="compositionally biased region" description="Basic and acidic residues" evidence="1">
    <location>
        <begin position="88"/>
        <end position="112"/>
    </location>
</feature>
<protein>
    <submittedName>
        <fullName evidence="2">Uncharacterized protein</fullName>
    </submittedName>
</protein>
<evidence type="ECO:0000256" key="1">
    <source>
        <dbReference type="SAM" id="MobiDB-lite"/>
    </source>
</evidence>
<comment type="caution">
    <text evidence="2">The sequence shown here is derived from an EMBL/GenBank/DDBJ whole genome shotgun (WGS) entry which is preliminary data.</text>
</comment>
<accession>A0A059J0S0</accession>
<sequence>MALQGLLQPSQRAKTDLHQRFSCLAVKNYPNENPVPLAGPDERPATQASIREPTSRQDQLSSVAPISTDPRSETASVKKAEGPTTAARHLDWQLKRISHTGEERETRRTRSR</sequence>
<dbReference type="EMBL" id="AOKY01000499">
    <property type="protein sequence ID" value="KDB21374.1"/>
    <property type="molecule type" value="Genomic_DNA"/>
</dbReference>
<dbReference type="HOGENOM" id="CLU_2147654_0_0_1"/>
<keyword evidence="3" id="KW-1185">Reference proteome</keyword>
<name>A0A059J0S0_TRIIM</name>
<feature type="region of interest" description="Disordered" evidence="1">
    <location>
        <begin position="29"/>
        <end position="112"/>
    </location>
</feature>
<gene>
    <name evidence="2" type="ORF">H109_06700</name>
</gene>
<reference evidence="2 3" key="1">
    <citation type="submission" date="2014-02" db="EMBL/GenBank/DDBJ databases">
        <title>The Genome Sequence of Trichophyton interdigitale MR816.</title>
        <authorList>
            <consortium name="The Broad Institute Genomics Platform"/>
            <person name="Cuomo C.A."/>
            <person name="White T.C."/>
            <person name="Graser Y."/>
            <person name="Martinez-Rossi N."/>
            <person name="Heitman J."/>
            <person name="Young S.K."/>
            <person name="Zeng Q."/>
            <person name="Gargeya S."/>
            <person name="Abouelleil A."/>
            <person name="Alvarado L."/>
            <person name="Chapman S.B."/>
            <person name="Gainer-Dewar J."/>
            <person name="Goldberg J."/>
            <person name="Griggs A."/>
            <person name="Gujja S."/>
            <person name="Hansen M."/>
            <person name="Howarth C."/>
            <person name="Imamovic A."/>
            <person name="Larimer J."/>
            <person name="Martinez D."/>
            <person name="Murphy C."/>
            <person name="Pearson M.D."/>
            <person name="Persinoti G."/>
            <person name="Poon T."/>
            <person name="Priest M."/>
            <person name="Roberts A.D."/>
            <person name="Saif S."/>
            <person name="Shea T.D."/>
            <person name="Sykes S.N."/>
            <person name="Wortman J."/>
            <person name="Nusbaum C."/>
            <person name="Birren B."/>
        </authorList>
    </citation>
    <scope>NUCLEOTIDE SEQUENCE [LARGE SCALE GENOMIC DNA]</scope>
    <source>
        <strain evidence="2 3">MR816</strain>
    </source>
</reference>
<dbReference type="AlphaFoldDB" id="A0A059J0S0"/>
<proteinExistence type="predicted"/>
<feature type="compositionally biased region" description="Polar residues" evidence="1">
    <location>
        <begin position="56"/>
        <end position="65"/>
    </location>
</feature>
<evidence type="ECO:0000313" key="2">
    <source>
        <dbReference type="EMBL" id="KDB21374.1"/>
    </source>
</evidence>
<organism evidence="2 3">
    <name type="scientific">Trichophyton interdigitale (strain MR816)</name>
    <dbReference type="NCBI Taxonomy" id="1215338"/>
    <lineage>
        <taxon>Eukaryota</taxon>
        <taxon>Fungi</taxon>
        <taxon>Dikarya</taxon>
        <taxon>Ascomycota</taxon>
        <taxon>Pezizomycotina</taxon>
        <taxon>Eurotiomycetes</taxon>
        <taxon>Eurotiomycetidae</taxon>
        <taxon>Onygenales</taxon>
        <taxon>Arthrodermataceae</taxon>
        <taxon>Trichophyton</taxon>
    </lineage>
</organism>
<feature type="compositionally biased region" description="Basic and acidic residues" evidence="1">
    <location>
        <begin position="70"/>
        <end position="81"/>
    </location>
</feature>
<evidence type="ECO:0000313" key="3">
    <source>
        <dbReference type="Proteomes" id="UP000024533"/>
    </source>
</evidence>
<dbReference type="Proteomes" id="UP000024533">
    <property type="component" value="Unassembled WGS sequence"/>
</dbReference>